<dbReference type="EMBL" id="CAADEY010000004">
    <property type="protein sequence ID" value="VFJ43110.1"/>
    <property type="molecule type" value="Genomic_DNA"/>
</dbReference>
<organism evidence="1">
    <name type="scientific">Candidatus Kentrum sp. DK</name>
    <dbReference type="NCBI Taxonomy" id="2126562"/>
    <lineage>
        <taxon>Bacteria</taxon>
        <taxon>Pseudomonadati</taxon>
        <taxon>Pseudomonadota</taxon>
        <taxon>Gammaproteobacteria</taxon>
        <taxon>Candidatus Kentrum</taxon>
    </lineage>
</organism>
<evidence type="ECO:0008006" key="2">
    <source>
        <dbReference type="Google" id="ProtNLM"/>
    </source>
</evidence>
<reference evidence="1" key="1">
    <citation type="submission" date="2019-02" db="EMBL/GenBank/DDBJ databases">
        <authorList>
            <person name="Gruber-Vodicka R. H."/>
            <person name="Seah K. B. B."/>
        </authorList>
    </citation>
    <scope>NUCLEOTIDE SEQUENCE</scope>
    <source>
        <strain evidence="1">BECK_DK161</strain>
    </source>
</reference>
<sequence length="76" mass="8632">MATLNLPLEDNLLQRAESRAAAQGTTVDALLQGFLQNYADKSVVCQRATRRILQLARESRAVSRRPRWTRESLYEG</sequence>
<gene>
    <name evidence="1" type="ORF">BECKDK2373C_GA0170839_10043</name>
</gene>
<protein>
    <recommendedName>
        <fullName evidence="2">Antitoxin VapB</fullName>
    </recommendedName>
</protein>
<proteinExistence type="predicted"/>
<dbReference type="AlphaFoldDB" id="A0A450RVG8"/>
<accession>A0A450RVG8</accession>
<evidence type="ECO:0000313" key="1">
    <source>
        <dbReference type="EMBL" id="VFJ43110.1"/>
    </source>
</evidence>
<name>A0A450RVG8_9GAMM</name>